<dbReference type="Proteomes" id="UP001501074">
    <property type="component" value="Unassembled WGS sequence"/>
</dbReference>
<name>A0ABP7A158_9ACTN</name>
<evidence type="ECO:0000313" key="1">
    <source>
        <dbReference type="EMBL" id="GAA3623007.1"/>
    </source>
</evidence>
<organism evidence="1 2">
    <name type="scientific">Kineosporia mesophila</name>
    <dbReference type="NCBI Taxonomy" id="566012"/>
    <lineage>
        <taxon>Bacteria</taxon>
        <taxon>Bacillati</taxon>
        <taxon>Actinomycetota</taxon>
        <taxon>Actinomycetes</taxon>
        <taxon>Kineosporiales</taxon>
        <taxon>Kineosporiaceae</taxon>
        <taxon>Kineosporia</taxon>
    </lineage>
</organism>
<protein>
    <recommendedName>
        <fullName evidence="3">Nucleotidyltransferase AbiEii toxin of type IV toxin-antitoxin system</fullName>
    </recommendedName>
</protein>
<proteinExistence type="predicted"/>
<accession>A0ABP7A158</accession>
<dbReference type="InterPro" id="IPR014942">
    <property type="entry name" value="AbiEii"/>
</dbReference>
<gene>
    <name evidence="1" type="ORF">GCM10022223_44990</name>
</gene>
<evidence type="ECO:0008006" key="3">
    <source>
        <dbReference type="Google" id="ProtNLM"/>
    </source>
</evidence>
<keyword evidence="2" id="KW-1185">Reference proteome</keyword>
<sequence>MVSAASVWDLTGELPAAVSIAVPRGARSPQIAFPPVLARLATSAHRDRFVLKGGLLLAALNARRPTVDADLMATHLSNDIAEVLARVVEIAGAPTRCGGVVLARTPPAGRRSFLRWSIA</sequence>
<dbReference type="EMBL" id="BAAAZO010000009">
    <property type="protein sequence ID" value="GAA3623007.1"/>
    <property type="molecule type" value="Genomic_DNA"/>
</dbReference>
<comment type="caution">
    <text evidence="1">The sequence shown here is derived from an EMBL/GenBank/DDBJ whole genome shotgun (WGS) entry which is preliminary data.</text>
</comment>
<evidence type="ECO:0000313" key="2">
    <source>
        <dbReference type="Proteomes" id="UP001501074"/>
    </source>
</evidence>
<reference evidence="2" key="1">
    <citation type="journal article" date="2019" name="Int. J. Syst. Evol. Microbiol.">
        <title>The Global Catalogue of Microorganisms (GCM) 10K type strain sequencing project: providing services to taxonomists for standard genome sequencing and annotation.</title>
        <authorList>
            <consortium name="The Broad Institute Genomics Platform"/>
            <consortium name="The Broad Institute Genome Sequencing Center for Infectious Disease"/>
            <person name="Wu L."/>
            <person name="Ma J."/>
        </authorList>
    </citation>
    <scope>NUCLEOTIDE SEQUENCE [LARGE SCALE GENOMIC DNA]</scope>
    <source>
        <strain evidence="2">JCM 16902</strain>
    </source>
</reference>
<dbReference type="Pfam" id="PF08843">
    <property type="entry name" value="AbiEii"/>
    <property type="match status" value="1"/>
</dbReference>